<evidence type="ECO:0000313" key="2">
    <source>
        <dbReference type="Proteomes" id="UP000663853"/>
    </source>
</evidence>
<protein>
    <submittedName>
        <fullName evidence="1">Uncharacterized protein</fullName>
    </submittedName>
</protein>
<dbReference type="Proteomes" id="UP000663853">
    <property type="component" value="Unassembled WGS sequence"/>
</dbReference>
<accession>A0A8H3HUL5</accession>
<evidence type="ECO:0000313" key="1">
    <source>
        <dbReference type="EMBL" id="CAE6536905.1"/>
    </source>
</evidence>
<comment type="caution">
    <text evidence="1">The sequence shown here is derived from an EMBL/GenBank/DDBJ whole genome shotgun (WGS) entry which is preliminary data.</text>
</comment>
<dbReference type="GO" id="GO:0005634">
    <property type="term" value="C:nucleus"/>
    <property type="evidence" value="ECO:0007669"/>
    <property type="project" value="TreeGrafter"/>
</dbReference>
<proteinExistence type="predicted"/>
<dbReference type="AlphaFoldDB" id="A0A8H3HUL5"/>
<dbReference type="PANTHER" id="PTHR46035:SF1">
    <property type="entry name" value="TETRATRICOPEPTIDE REPEAT PROTEIN 4"/>
    <property type="match status" value="1"/>
</dbReference>
<dbReference type="GO" id="GO:0051879">
    <property type="term" value="F:Hsp90 protein binding"/>
    <property type="evidence" value="ECO:0007669"/>
    <property type="project" value="TreeGrafter"/>
</dbReference>
<sequence length="181" mass="21072">MALAMKDEGRSPCLMRIKQRGLEFYNPEKVARMMVDPPRQPEGRKLEDIPIFMRKKLPLNFPDNSHLPIVGEKELFRGTPDEVALRFKNKGNDFFRARKWWDAREAYIEAMEFGPSDPKLVEVLYLNMAAANLELKYWPGVLNNAAMAITLNLKSSKAYYRAARALIHFERYEEALDCCKR</sequence>
<name>A0A8H3HUL5_9AGAM</name>
<dbReference type="PANTHER" id="PTHR46035">
    <property type="entry name" value="TETRATRICOPEPTIDE REPEAT PROTEIN 4"/>
    <property type="match status" value="1"/>
</dbReference>
<dbReference type="EMBL" id="CAJMXA010004201">
    <property type="protein sequence ID" value="CAE6536905.1"/>
    <property type="molecule type" value="Genomic_DNA"/>
</dbReference>
<dbReference type="GO" id="GO:0006457">
    <property type="term" value="P:protein folding"/>
    <property type="evidence" value="ECO:0007669"/>
    <property type="project" value="TreeGrafter"/>
</dbReference>
<dbReference type="SUPFAM" id="SSF48452">
    <property type="entry name" value="TPR-like"/>
    <property type="match status" value="1"/>
</dbReference>
<reference evidence="1" key="1">
    <citation type="submission" date="2021-01" db="EMBL/GenBank/DDBJ databases">
        <authorList>
            <person name="Kaushik A."/>
        </authorList>
    </citation>
    <scope>NUCLEOTIDE SEQUENCE</scope>
    <source>
        <strain evidence="1">AG6-10EEA</strain>
    </source>
</reference>
<organism evidence="1 2">
    <name type="scientific">Rhizoctonia solani</name>
    <dbReference type="NCBI Taxonomy" id="456999"/>
    <lineage>
        <taxon>Eukaryota</taxon>
        <taxon>Fungi</taxon>
        <taxon>Dikarya</taxon>
        <taxon>Basidiomycota</taxon>
        <taxon>Agaricomycotina</taxon>
        <taxon>Agaricomycetes</taxon>
        <taxon>Cantharellales</taxon>
        <taxon>Ceratobasidiaceae</taxon>
        <taxon>Rhizoctonia</taxon>
    </lineage>
</organism>
<dbReference type="GO" id="GO:0005829">
    <property type="term" value="C:cytosol"/>
    <property type="evidence" value="ECO:0007669"/>
    <property type="project" value="TreeGrafter"/>
</dbReference>
<gene>
    <name evidence="1" type="ORF">RDB_LOCUS182295</name>
</gene>
<dbReference type="InterPro" id="IPR011990">
    <property type="entry name" value="TPR-like_helical_dom_sf"/>
</dbReference>
<dbReference type="GO" id="GO:0030544">
    <property type="term" value="F:Hsp70 protein binding"/>
    <property type="evidence" value="ECO:0007669"/>
    <property type="project" value="TreeGrafter"/>
</dbReference>
<dbReference type="Gene3D" id="1.25.40.10">
    <property type="entry name" value="Tetratricopeptide repeat domain"/>
    <property type="match status" value="1"/>
</dbReference>